<name>A0ACB7TK23_HYAAI</name>
<keyword evidence="2" id="KW-1185">Reference proteome</keyword>
<comment type="caution">
    <text evidence="1">The sequence shown here is derived from an EMBL/GenBank/DDBJ whole genome shotgun (WGS) entry which is preliminary data.</text>
</comment>
<dbReference type="Proteomes" id="UP000821845">
    <property type="component" value="Chromosome 1"/>
</dbReference>
<evidence type="ECO:0000313" key="1">
    <source>
        <dbReference type="EMBL" id="KAH6947260.1"/>
    </source>
</evidence>
<sequence>MSIETPISCCESRPHGCMQRRNCAVECRLSRVQHSERAWSRKHTDVTCEWWTLLPDILGRGEACKERHGASPARECYGGEGGRSSPHASVQKKGEEEENTRTSECAGPESKKFGEKMQPVAGMYTAMTVHRRSRPGVKCQLLAGWETTRKREIKESDFGSGTARTCGACYPSWVRHHLGYAPGHGRLIVPPATLRRPQRRPRIAPTAPKTLHISSMRWPPEAKIVVSTPYYTGSVVTKCLEEPLSDLVIENLPGARQVDNPDPEWTMSQQGAQKEIMAA</sequence>
<protein>
    <submittedName>
        <fullName evidence="1">Uncharacterized protein</fullName>
    </submittedName>
</protein>
<evidence type="ECO:0000313" key="2">
    <source>
        <dbReference type="Proteomes" id="UP000821845"/>
    </source>
</evidence>
<proteinExistence type="predicted"/>
<organism evidence="1 2">
    <name type="scientific">Hyalomma asiaticum</name>
    <name type="common">Tick</name>
    <dbReference type="NCBI Taxonomy" id="266040"/>
    <lineage>
        <taxon>Eukaryota</taxon>
        <taxon>Metazoa</taxon>
        <taxon>Ecdysozoa</taxon>
        <taxon>Arthropoda</taxon>
        <taxon>Chelicerata</taxon>
        <taxon>Arachnida</taxon>
        <taxon>Acari</taxon>
        <taxon>Parasitiformes</taxon>
        <taxon>Ixodida</taxon>
        <taxon>Ixodoidea</taxon>
        <taxon>Ixodidae</taxon>
        <taxon>Hyalomminae</taxon>
        <taxon>Hyalomma</taxon>
    </lineage>
</organism>
<accession>A0ACB7TK23</accession>
<reference evidence="1" key="1">
    <citation type="submission" date="2020-05" db="EMBL/GenBank/DDBJ databases">
        <title>Large-scale comparative analyses of tick genomes elucidate their genetic diversity and vector capacities.</title>
        <authorList>
            <person name="Jia N."/>
            <person name="Wang J."/>
            <person name="Shi W."/>
            <person name="Du L."/>
            <person name="Sun Y."/>
            <person name="Zhan W."/>
            <person name="Jiang J."/>
            <person name="Wang Q."/>
            <person name="Zhang B."/>
            <person name="Ji P."/>
            <person name="Sakyi L.B."/>
            <person name="Cui X."/>
            <person name="Yuan T."/>
            <person name="Jiang B."/>
            <person name="Yang W."/>
            <person name="Lam T.T.-Y."/>
            <person name="Chang Q."/>
            <person name="Ding S."/>
            <person name="Wang X."/>
            <person name="Zhu J."/>
            <person name="Ruan X."/>
            <person name="Zhao L."/>
            <person name="Wei J."/>
            <person name="Que T."/>
            <person name="Du C."/>
            <person name="Cheng J."/>
            <person name="Dai P."/>
            <person name="Han X."/>
            <person name="Huang E."/>
            <person name="Gao Y."/>
            <person name="Liu J."/>
            <person name="Shao H."/>
            <person name="Ye R."/>
            <person name="Li L."/>
            <person name="Wei W."/>
            <person name="Wang X."/>
            <person name="Wang C."/>
            <person name="Yang T."/>
            <person name="Huo Q."/>
            <person name="Li W."/>
            <person name="Guo W."/>
            <person name="Chen H."/>
            <person name="Zhou L."/>
            <person name="Ni X."/>
            <person name="Tian J."/>
            <person name="Zhou Y."/>
            <person name="Sheng Y."/>
            <person name="Liu T."/>
            <person name="Pan Y."/>
            <person name="Xia L."/>
            <person name="Li J."/>
            <person name="Zhao F."/>
            <person name="Cao W."/>
        </authorList>
    </citation>
    <scope>NUCLEOTIDE SEQUENCE</scope>
    <source>
        <strain evidence="1">Hyas-2018</strain>
    </source>
</reference>
<dbReference type="EMBL" id="CM023481">
    <property type="protein sequence ID" value="KAH6947260.1"/>
    <property type="molecule type" value="Genomic_DNA"/>
</dbReference>
<gene>
    <name evidence="1" type="ORF">HPB50_017840</name>
</gene>